<feature type="modified residue" description="4-aspartylphosphate" evidence="2">
    <location>
        <position position="93"/>
    </location>
</feature>
<dbReference type="InterPro" id="IPR052016">
    <property type="entry name" value="Bact_Sigma-Reg"/>
</dbReference>
<evidence type="ECO:0000313" key="5">
    <source>
        <dbReference type="EMBL" id="SPF79069.1"/>
    </source>
</evidence>
<dbReference type="InterPro" id="IPR011006">
    <property type="entry name" value="CheY-like_superfamily"/>
</dbReference>
<feature type="coiled-coil region" evidence="3">
    <location>
        <begin position="162"/>
        <end position="200"/>
    </location>
</feature>
<accession>A0A2R8AT91</accession>
<dbReference type="GO" id="GO:0016791">
    <property type="term" value="F:phosphatase activity"/>
    <property type="evidence" value="ECO:0007669"/>
    <property type="project" value="TreeGrafter"/>
</dbReference>
<evidence type="ECO:0000313" key="6">
    <source>
        <dbReference type="Proteomes" id="UP000244911"/>
    </source>
</evidence>
<dbReference type="SMART" id="SM00448">
    <property type="entry name" value="REC"/>
    <property type="match status" value="1"/>
</dbReference>
<dbReference type="AlphaFoldDB" id="A0A2R8AT91"/>
<reference evidence="6" key="1">
    <citation type="submission" date="2018-03" db="EMBL/GenBank/DDBJ databases">
        <authorList>
            <person name="Rodrigo-Torres L."/>
            <person name="Arahal R. D."/>
            <person name="Lucena T."/>
        </authorList>
    </citation>
    <scope>NUCLEOTIDE SEQUENCE [LARGE SCALE GENOMIC DNA]</scope>
    <source>
        <strain evidence="6">CECT 8811</strain>
    </source>
</reference>
<dbReference type="InterPro" id="IPR036457">
    <property type="entry name" value="PPM-type-like_dom_sf"/>
</dbReference>
<keyword evidence="2" id="KW-0597">Phosphoprotein</keyword>
<dbReference type="PANTHER" id="PTHR43156">
    <property type="entry name" value="STAGE II SPORULATION PROTEIN E-RELATED"/>
    <property type="match status" value="1"/>
</dbReference>
<gene>
    <name evidence="5" type="primary">ompR_2</name>
    <name evidence="5" type="ORF">ALP8811_03003</name>
</gene>
<dbReference type="Gene3D" id="3.60.40.10">
    <property type="entry name" value="PPM-type phosphatase domain"/>
    <property type="match status" value="1"/>
</dbReference>
<dbReference type="SMART" id="SM00331">
    <property type="entry name" value="PP2C_SIG"/>
    <property type="match status" value="1"/>
</dbReference>
<proteinExistence type="predicted"/>
<dbReference type="SUPFAM" id="SSF52172">
    <property type="entry name" value="CheY-like"/>
    <property type="match status" value="1"/>
</dbReference>
<evidence type="ECO:0000256" key="1">
    <source>
        <dbReference type="ARBA" id="ARBA00022801"/>
    </source>
</evidence>
<feature type="domain" description="Response regulatory" evidence="4">
    <location>
        <begin position="44"/>
        <end position="160"/>
    </location>
</feature>
<dbReference type="Proteomes" id="UP000244911">
    <property type="component" value="Unassembled WGS sequence"/>
</dbReference>
<dbReference type="CDD" id="cd17574">
    <property type="entry name" value="REC_OmpR"/>
    <property type="match status" value="1"/>
</dbReference>
<keyword evidence="6" id="KW-1185">Reference proteome</keyword>
<dbReference type="Pfam" id="PF00072">
    <property type="entry name" value="Response_reg"/>
    <property type="match status" value="1"/>
</dbReference>
<keyword evidence="3" id="KW-0175">Coiled coil</keyword>
<keyword evidence="1" id="KW-0378">Hydrolase</keyword>
<dbReference type="EMBL" id="OMOI01000002">
    <property type="protein sequence ID" value="SPF79069.1"/>
    <property type="molecule type" value="Genomic_DNA"/>
</dbReference>
<evidence type="ECO:0000259" key="4">
    <source>
        <dbReference type="PROSITE" id="PS50110"/>
    </source>
</evidence>
<organism evidence="5 6">
    <name type="scientific">Aliiroseovarius pelagivivens</name>
    <dbReference type="NCBI Taxonomy" id="1639690"/>
    <lineage>
        <taxon>Bacteria</taxon>
        <taxon>Pseudomonadati</taxon>
        <taxon>Pseudomonadota</taxon>
        <taxon>Alphaproteobacteria</taxon>
        <taxon>Rhodobacterales</taxon>
        <taxon>Paracoccaceae</taxon>
        <taxon>Aliiroseovarius</taxon>
    </lineage>
</organism>
<dbReference type="InterPro" id="IPR001932">
    <property type="entry name" value="PPM-type_phosphatase-like_dom"/>
</dbReference>
<evidence type="ECO:0000256" key="2">
    <source>
        <dbReference type="PROSITE-ProRule" id="PRU00169"/>
    </source>
</evidence>
<dbReference type="Pfam" id="PF07228">
    <property type="entry name" value="SpoIIE"/>
    <property type="match status" value="1"/>
</dbReference>
<name>A0A2R8AT91_9RHOB</name>
<protein>
    <submittedName>
        <fullName evidence="5">Transcriptional regulatory protein OmpR</fullName>
    </submittedName>
</protein>
<sequence>MMIRDIVYFMSLGAILGVAKQNNTEVISTGAAQKDAARPDSIQRILVVDDSRAQRSLMSRSLAKQGYQVTEAGSGLEAIKLFAAQEFDLILSDWMMPGMDGLELCKAIRSQTANGYVYFILLTSKSDKDAVSRGLNVGADDFLAKPFNPDELRARISAGGRILSMERELQETNRLVSSALAELKTLYDSLDRDLVEARKMQQSLVRESFRDWGRAEVSLLLKPCGHVGGDLVGFFDAGKDHIAFYSIDVSGHGIASALLTARLASYLSEGSPTHNIALIERNDGDHRRQPPEIVAAQLNTLLTKDMLSEHYFTMLFGYLDMTTGRVEFTQCGHPNAVVLNRSGRAHFIGEGGMPIGLISDAEFERQTLNLQLGERLIFYSDGFTECENVQKDQIEEQGFGEILEKNSGLTNEMLFDAMVWDLDRFAGGQEFGDDLSCVMLTYKSQT</sequence>
<dbReference type="PANTHER" id="PTHR43156:SF2">
    <property type="entry name" value="STAGE II SPORULATION PROTEIN E"/>
    <property type="match status" value="1"/>
</dbReference>
<evidence type="ECO:0000256" key="3">
    <source>
        <dbReference type="SAM" id="Coils"/>
    </source>
</evidence>
<dbReference type="GO" id="GO:0000160">
    <property type="term" value="P:phosphorelay signal transduction system"/>
    <property type="evidence" value="ECO:0007669"/>
    <property type="project" value="InterPro"/>
</dbReference>
<dbReference type="Gene3D" id="3.40.50.2300">
    <property type="match status" value="1"/>
</dbReference>
<dbReference type="PROSITE" id="PS50110">
    <property type="entry name" value="RESPONSE_REGULATORY"/>
    <property type="match status" value="1"/>
</dbReference>
<dbReference type="InterPro" id="IPR001789">
    <property type="entry name" value="Sig_transdc_resp-reg_receiver"/>
</dbReference>